<protein>
    <recommendedName>
        <fullName evidence="10">Two component transcriptional regulator, LuxR family</fullName>
    </recommendedName>
</protein>
<dbReference type="PRINTS" id="PR00038">
    <property type="entry name" value="HTHLUXR"/>
</dbReference>
<dbReference type="Pfam" id="PF00072">
    <property type="entry name" value="Response_reg"/>
    <property type="match status" value="1"/>
</dbReference>
<dbReference type="GO" id="GO:0000160">
    <property type="term" value="P:phosphorelay signal transduction system"/>
    <property type="evidence" value="ECO:0007669"/>
    <property type="project" value="InterPro"/>
</dbReference>
<dbReference type="PROSITE" id="PS50110">
    <property type="entry name" value="RESPONSE_REGULATORY"/>
    <property type="match status" value="1"/>
</dbReference>
<dbReference type="SMART" id="SM00448">
    <property type="entry name" value="REC"/>
    <property type="match status" value="1"/>
</dbReference>
<dbReference type="SMART" id="SM00421">
    <property type="entry name" value="HTH_LUXR"/>
    <property type="match status" value="1"/>
</dbReference>
<keyword evidence="4" id="KW-0804">Transcription</keyword>
<dbReference type="PANTHER" id="PTHR43214">
    <property type="entry name" value="TWO-COMPONENT RESPONSE REGULATOR"/>
    <property type="match status" value="1"/>
</dbReference>
<keyword evidence="1 5" id="KW-0597">Phosphoprotein</keyword>
<dbReference type="InterPro" id="IPR058245">
    <property type="entry name" value="NreC/VraR/RcsB-like_REC"/>
</dbReference>
<keyword evidence="3" id="KW-0238">DNA-binding</keyword>
<evidence type="ECO:0000259" key="7">
    <source>
        <dbReference type="PROSITE" id="PS50110"/>
    </source>
</evidence>
<evidence type="ECO:0000256" key="3">
    <source>
        <dbReference type="ARBA" id="ARBA00023125"/>
    </source>
</evidence>
<dbReference type="InterPro" id="IPR011006">
    <property type="entry name" value="CheY-like_superfamily"/>
</dbReference>
<evidence type="ECO:0000256" key="4">
    <source>
        <dbReference type="ARBA" id="ARBA00023163"/>
    </source>
</evidence>
<dbReference type="PANTHER" id="PTHR43214:SF41">
    <property type="entry name" value="NITRATE_NITRITE RESPONSE REGULATOR PROTEIN NARP"/>
    <property type="match status" value="1"/>
</dbReference>
<dbReference type="Gene3D" id="3.40.50.2300">
    <property type="match status" value="1"/>
</dbReference>
<dbReference type="InterPro" id="IPR039420">
    <property type="entry name" value="WalR-like"/>
</dbReference>
<dbReference type="CDD" id="cd06170">
    <property type="entry name" value="LuxR_C_like"/>
    <property type="match status" value="1"/>
</dbReference>
<dbReference type="GO" id="GO:0003677">
    <property type="term" value="F:DNA binding"/>
    <property type="evidence" value="ECO:0007669"/>
    <property type="project" value="UniProtKB-KW"/>
</dbReference>
<evidence type="ECO:0000313" key="9">
    <source>
        <dbReference type="Proteomes" id="UP000193136"/>
    </source>
</evidence>
<evidence type="ECO:0000256" key="2">
    <source>
        <dbReference type="ARBA" id="ARBA00023015"/>
    </source>
</evidence>
<dbReference type="InterPro" id="IPR016032">
    <property type="entry name" value="Sig_transdc_resp-reg_C-effctor"/>
</dbReference>
<dbReference type="Proteomes" id="UP000193136">
    <property type="component" value="Unassembled WGS sequence"/>
</dbReference>
<dbReference type="Pfam" id="PF00196">
    <property type="entry name" value="GerE"/>
    <property type="match status" value="1"/>
</dbReference>
<feature type="modified residue" description="4-aspartylphosphate" evidence="5">
    <location>
        <position position="56"/>
    </location>
</feature>
<evidence type="ECO:0008006" key="10">
    <source>
        <dbReference type="Google" id="ProtNLM"/>
    </source>
</evidence>
<evidence type="ECO:0000256" key="1">
    <source>
        <dbReference type="ARBA" id="ARBA00022553"/>
    </source>
</evidence>
<reference evidence="8 9" key="1">
    <citation type="submission" date="2017-03" db="EMBL/GenBank/DDBJ databases">
        <title>Genome sequence of Geothermobacter sp. EPR-M, Deep-Sea Iron Reducer.</title>
        <authorList>
            <person name="Tully B."/>
            <person name="Savalia P."/>
            <person name="Abuyen K."/>
            <person name="Baughan C."/>
            <person name="Romero E."/>
            <person name="Ronkowski C."/>
            <person name="Torres B."/>
            <person name="Tremblay J."/>
            <person name="Trujillo A."/>
            <person name="Tyler M."/>
            <person name="Perez-Rodriguez I."/>
            <person name="Amend J."/>
        </authorList>
    </citation>
    <scope>NUCLEOTIDE SEQUENCE [LARGE SCALE GENOMIC DNA]</scope>
    <source>
        <strain evidence="8 9">EPR-M</strain>
    </source>
</reference>
<feature type="domain" description="HTH luxR-type" evidence="6">
    <location>
        <begin position="148"/>
        <end position="213"/>
    </location>
</feature>
<feature type="domain" description="Response regulatory" evidence="7">
    <location>
        <begin position="5"/>
        <end position="121"/>
    </location>
</feature>
<evidence type="ECO:0000259" key="6">
    <source>
        <dbReference type="PROSITE" id="PS50043"/>
    </source>
</evidence>
<comment type="caution">
    <text evidence="8">The sequence shown here is derived from an EMBL/GenBank/DDBJ whole genome shotgun (WGS) entry which is preliminary data.</text>
</comment>
<dbReference type="PROSITE" id="PS50043">
    <property type="entry name" value="HTH_LUXR_2"/>
    <property type="match status" value="1"/>
</dbReference>
<sequence length="225" mass="24943">MAKLKILVADDHSVVREGIRRLLEREADIEVVAEAEDGLDTLKKQSRHRPDLVILDLEMPRLNGTEVTRQLCAASHPPRVLILSGFYCDDSLRAVLNAGARGYLLKGGGAKDLLPAVRAVAAGRYFFSRQLQSDVVGAYLDKSSRAEKSSGIQQLSDRERQVFLLIVEGYNTGRIADMLSISPKTAEKHRASIIRKLGVNTPVDMVRYAIRHGVIQAESWGRRQA</sequence>
<dbReference type="EMBL" id="NAAD01000001">
    <property type="protein sequence ID" value="ORJ63329.1"/>
    <property type="molecule type" value="Genomic_DNA"/>
</dbReference>
<accession>A0A1X0YDY8</accession>
<name>A0A1X0YDY8_9BACT</name>
<dbReference type="InterPro" id="IPR000792">
    <property type="entry name" value="Tscrpt_reg_LuxR_C"/>
</dbReference>
<dbReference type="STRING" id="1969733.B5V00_00225"/>
<dbReference type="RefSeq" id="WP_085008305.1">
    <property type="nucleotide sequence ID" value="NZ_NAAD01000001.1"/>
</dbReference>
<dbReference type="OrthoDB" id="9780312at2"/>
<dbReference type="GO" id="GO:0006355">
    <property type="term" value="P:regulation of DNA-templated transcription"/>
    <property type="evidence" value="ECO:0007669"/>
    <property type="project" value="InterPro"/>
</dbReference>
<keyword evidence="2" id="KW-0805">Transcription regulation</keyword>
<organism evidence="8 9">
    <name type="scientific">Geothermobacter hydrogeniphilus</name>
    <dbReference type="NCBI Taxonomy" id="1969733"/>
    <lineage>
        <taxon>Bacteria</taxon>
        <taxon>Pseudomonadati</taxon>
        <taxon>Thermodesulfobacteriota</taxon>
        <taxon>Desulfuromonadia</taxon>
        <taxon>Desulfuromonadales</taxon>
        <taxon>Geothermobacteraceae</taxon>
        <taxon>Geothermobacter</taxon>
    </lineage>
</organism>
<evidence type="ECO:0000313" key="8">
    <source>
        <dbReference type="EMBL" id="ORJ63329.1"/>
    </source>
</evidence>
<gene>
    <name evidence="8" type="ORF">B5V00_00225</name>
</gene>
<dbReference type="CDD" id="cd17535">
    <property type="entry name" value="REC_NarL-like"/>
    <property type="match status" value="1"/>
</dbReference>
<dbReference type="InterPro" id="IPR001789">
    <property type="entry name" value="Sig_transdc_resp-reg_receiver"/>
</dbReference>
<keyword evidence="9" id="KW-1185">Reference proteome</keyword>
<dbReference type="AlphaFoldDB" id="A0A1X0YDY8"/>
<proteinExistence type="predicted"/>
<dbReference type="SUPFAM" id="SSF52172">
    <property type="entry name" value="CheY-like"/>
    <property type="match status" value="1"/>
</dbReference>
<evidence type="ECO:0000256" key="5">
    <source>
        <dbReference type="PROSITE-ProRule" id="PRU00169"/>
    </source>
</evidence>
<dbReference type="SUPFAM" id="SSF46894">
    <property type="entry name" value="C-terminal effector domain of the bipartite response regulators"/>
    <property type="match status" value="1"/>
</dbReference>